<dbReference type="PANTHER" id="PTHR24291:SF50">
    <property type="entry name" value="BIFUNCTIONAL ALBAFLAVENONE MONOOXYGENASE_TERPENE SYNTHASE"/>
    <property type="match status" value="1"/>
</dbReference>
<keyword evidence="2 7" id="KW-0349">Heme</keyword>
<accession>A0A926RYK9</accession>
<dbReference type="InterPro" id="IPR017972">
    <property type="entry name" value="Cyt_P450_CS"/>
</dbReference>
<dbReference type="GO" id="GO:0004497">
    <property type="term" value="F:monooxygenase activity"/>
    <property type="evidence" value="ECO:0007669"/>
    <property type="project" value="UniProtKB-KW"/>
</dbReference>
<keyword evidence="4 8" id="KW-0560">Oxidoreductase</keyword>
<dbReference type="InterPro" id="IPR001128">
    <property type="entry name" value="Cyt_P450"/>
</dbReference>
<keyword evidence="5 7" id="KW-0408">Iron</keyword>
<evidence type="ECO:0000256" key="3">
    <source>
        <dbReference type="ARBA" id="ARBA00022723"/>
    </source>
</evidence>
<evidence type="ECO:0000256" key="2">
    <source>
        <dbReference type="ARBA" id="ARBA00022617"/>
    </source>
</evidence>
<keyword evidence="10" id="KW-1185">Reference proteome</keyword>
<keyword evidence="6 8" id="KW-0503">Monooxygenase</keyword>
<dbReference type="Gene3D" id="1.10.630.10">
    <property type="entry name" value="Cytochrome P450"/>
    <property type="match status" value="1"/>
</dbReference>
<dbReference type="AlphaFoldDB" id="A0A926RYK9"/>
<organism evidence="9 10">
    <name type="scientific">Metabacillus arenae</name>
    <dbReference type="NCBI Taxonomy" id="2771434"/>
    <lineage>
        <taxon>Bacteria</taxon>
        <taxon>Bacillati</taxon>
        <taxon>Bacillota</taxon>
        <taxon>Bacilli</taxon>
        <taxon>Bacillales</taxon>
        <taxon>Bacillaceae</taxon>
        <taxon>Metabacillus</taxon>
    </lineage>
</organism>
<evidence type="ECO:0000256" key="7">
    <source>
        <dbReference type="PIRSR" id="PIRSR602401-1"/>
    </source>
</evidence>
<dbReference type="GO" id="GO:0016705">
    <property type="term" value="F:oxidoreductase activity, acting on paired donors, with incorporation or reduction of molecular oxygen"/>
    <property type="evidence" value="ECO:0007669"/>
    <property type="project" value="InterPro"/>
</dbReference>
<proteinExistence type="inferred from homology"/>
<gene>
    <name evidence="9" type="ORF">IC621_16635</name>
</gene>
<keyword evidence="3 7" id="KW-0479">Metal-binding</keyword>
<comment type="cofactor">
    <cofactor evidence="7">
        <name>heme</name>
        <dbReference type="ChEBI" id="CHEBI:30413"/>
    </cofactor>
</comment>
<dbReference type="Pfam" id="PF00067">
    <property type="entry name" value="p450"/>
    <property type="match status" value="1"/>
</dbReference>
<dbReference type="PRINTS" id="PR00385">
    <property type="entry name" value="P450"/>
</dbReference>
<feature type="binding site" description="axial binding residue" evidence="7">
    <location>
        <position position="401"/>
    </location>
    <ligand>
        <name>heme</name>
        <dbReference type="ChEBI" id="CHEBI:30413"/>
    </ligand>
    <ligandPart>
        <name>Fe</name>
        <dbReference type="ChEBI" id="CHEBI:18248"/>
    </ligandPart>
</feature>
<reference evidence="9" key="1">
    <citation type="submission" date="2020-09" db="EMBL/GenBank/DDBJ databases">
        <title>A novel bacterium of genus Bacillus, isolated from South China Sea.</title>
        <authorList>
            <person name="Huang H."/>
            <person name="Mo K."/>
            <person name="Hu Y."/>
        </authorList>
    </citation>
    <scope>NUCLEOTIDE SEQUENCE</scope>
    <source>
        <strain evidence="9">IB182487</strain>
    </source>
</reference>
<dbReference type="PRINTS" id="PR00463">
    <property type="entry name" value="EP450I"/>
</dbReference>
<dbReference type="EMBL" id="JACXAI010000022">
    <property type="protein sequence ID" value="MBD1381860.1"/>
    <property type="molecule type" value="Genomic_DNA"/>
</dbReference>
<evidence type="ECO:0000256" key="4">
    <source>
        <dbReference type="ARBA" id="ARBA00023002"/>
    </source>
</evidence>
<dbReference type="GO" id="GO:0020037">
    <property type="term" value="F:heme binding"/>
    <property type="evidence" value="ECO:0007669"/>
    <property type="project" value="InterPro"/>
</dbReference>
<comment type="caution">
    <text evidence="9">The sequence shown here is derived from an EMBL/GenBank/DDBJ whole genome shotgun (WGS) entry which is preliminary data.</text>
</comment>
<evidence type="ECO:0000313" key="10">
    <source>
        <dbReference type="Proteomes" id="UP000626844"/>
    </source>
</evidence>
<evidence type="ECO:0000256" key="1">
    <source>
        <dbReference type="ARBA" id="ARBA00010617"/>
    </source>
</evidence>
<protein>
    <submittedName>
        <fullName evidence="9">Cytochrome P450</fullName>
    </submittedName>
</protein>
<dbReference type="GO" id="GO:0005506">
    <property type="term" value="F:iron ion binding"/>
    <property type="evidence" value="ECO:0007669"/>
    <property type="project" value="InterPro"/>
</dbReference>
<evidence type="ECO:0000256" key="6">
    <source>
        <dbReference type="ARBA" id="ARBA00023033"/>
    </source>
</evidence>
<evidence type="ECO:0000256" key="8">
    <source>
        <dbReference type="RuleBase" id="RU000461"/>
    </source>
</evidence>
<dbReference type="CDD" id="cd20620">
    <property type="entry name" value="CYP132-like"/>
    <property type="match status" value="1"/>
</dbReference>
<dbReference type="PANTHER" id="PTHR24291">
    <property type="entry name" value="CYTOCHROME P450 FAMILY 4"/>
    <property type="match status" value="1"/>
</dbReference>
<dbReference type="InterPro" id="IPR002401">
    <property type="entry name" value="Cyt_P450_E_grp-I"/>
</dbReference>
<dbReference type="PROSITE" id="PS00086">
    <property type="entry name" value="CYTOCHROME_P450"/>
    <property type="match status" value="1"/>
</dbReference>
<comment type="similarity">
    <text evidence="1 8">Belongs to the cytochrome P450 family.</text>
</comment>
<name>A0A926RYK9_9BACI</name>
<evidence type="ECO:0000313" key="9">
    <source>
        <dbReference type="EMBL" id="MBD1381860.1"/>
    </source>
</evidence>
<dbReference type="RefSeq" id="WP_191159467.1">
    <property type="nucleotide sequence ID" value="NZ_JACXAI010000022.1"/>
</dbReference>
<dbReference type="InterPro" id="IPR050196">
    <property type="entry name" value="Cytochrome_P450_Monoox"/>
</dbReference>
<sequence length="460" mass="53584">MTKKVPGPKEIPFIGNLLEVGSKPHEFFQTCVEKYGPVVRVRLEKDRDTYILSRPQDIQYVLKNSQRLFAKGYHRDRILSMVLGNGLVTSEGDFWLRQRRLSQPAFHQHRIEKYADTMTQYASRMIDNWDNGQLLDIHEEMMQCTMEIVTKTLFDIDIQDPQYKGSNLVGQALDQVFHEYVNEYTSITRMLLERLPFSLPTPGNKRLKESIRQLDQVIYEIIEHRKKEKRDRGDLLSMLITAQDDEGKGMTPAQLRDEVMTLFLAGHETTANVLSWTLYLLAQHADTEKKLVAELRNVLQGRLPSLSDIPHLSYTKAIINESMRLYPPVWLISREPLEDVWIDEYCLPAGCEVAISQWVMHRHPDYFTNPDSFVPERWSREFEKNLPSYVYFPFGAGPRVCIGNNFAIMEATLLLASIMQMFHIELDHQHDVVLEPSITLRPQNGIRVRVEKRNNQFLFS</sequence>
<evidence type="ECO:0000256" key="5">
    <source>
        <dbReference type="ARBA" id="ARBA00023004"/>
    </source>
</evidence>
<dbReference type="Proteomes" id="UP000626844">
    <property type="component" value="Unassembled WGS sequence"/>
</dbReference>
<dbReference type="InterPro" id="IPR036396">
    <property type="entry name" value="Cyt_P450_sf"/>
</dbReference>
<dbReference type="SUPFAM" id="SSF48264">
    <property type="entry name" value="Cytochrome P450"/>
    <property type="match status" value="1"/>
</dbReference>